<evidence type="ECO:0000256" key="3">
    <source>
        <dbReference type="ARBA" id="ARBA00022898"/>
    </source>
</evidence>
<gene>
    <name evidence="5" type="ORF">H9868_02630</name>
</gene>
<dbReference type="Gene3D" id="3.90.1150.10">
    <property type="entry name" value="Aspartate Aminotransferase, domain 1"/>
    <property type="match status" value="1"/>
</dbReference>
<protein>
    <submittedName>
        <fullName evidence="5">Aminotransferase class V-fold PLP-dependent enzyme</fullName>
    </submittedName>
</protein>
<keyword evidence="5" id="KW-0808">Transferase</keyword>
<evidence type="ECO:0000313" key="5">
    <source>
        <dbReference type="EMBL" id="HIW93416.1"/>
    </source>
</evidence>
<dbReference type="GO" id="GO:0006520">
    <property type="term" value="P:amino acid metabolic process"/>
    <property type="evidence" value="ECO:0007669"/>
    <property type="project" value="InterPro"/>
</dbReference>
<feature type="domain" description="Aromatic amino acid beta-eliminating lyase/threonine aldolase" evidence="4">
    <location>
        <begin position="29"/>
        <end position="288"/>
    </location>
</feature>
<dbReference type="Pfam" id="PF01212">
    <property type="entry name" value="Beta_elim_lyase"/>
    <property type="match status" value="1"/>
</dbReference>
<evidence type="ECO:0000259" key="4">
    <source>
        <dbReference type="Pfam" id="PF01212"/>
    </source>
</evidence>
<organism evidence="5 6">
    <name type="scientific">Candidatus Flavonifractor merdipullorum</name>
    <dbReference type="NCBI Taxonomy" id="2838590"/>
    <lineage>
        <taxon>Bacteria</taxon>
        <taxon>Bacillati</taxon>
        <taxon>Bacillota</taxon>
        <taxon>Clostridia</taxon>
        <taxon>Eubacteriales</taxon>
        <taxon>Oscillospiraceae</taxon>
        <taxon>Flavonifractor</taxon>
    </lineage>
</organism>
<sequence length="342" mass="37302">MYQFRNDYSFGAHPKVLEAILSTNLEGLPGYGGDSYCVRATRLIRELCQSPQADVQFFIGGTSTNFTAIAAFLRPWEGVICAASGHINGHEAGAVEATGHKIIPLPAGTDGKITAGMVEAALPPFEHTHTVRPRLVYISDATETGGIYTKQELEALSRCCREHDLFLFLDGARLGCALTAQGNDLTLPDLARLTDAFYIGGTKNGALMGEALVIVNPALQTDFFRIKKQRGGVLAKGWLLGAQFEALLTDGLYFQLARHANEMAQKLQQGLKKKGVSFFYESPTNQIFPIVPDRVLPELNKICAYEVWGPADLPGRTIIRFVASFATKPSDVDGLLEHFPLK</sequence>
<dbReference type="SUPFAM" id="SSF53383">
    <property type="entry name" value="PLP-dependent transferases"/>
    <property type="match status" value="1"/>
</dbReference>
<keyword evidence="5" id="KW-0032">Aminotransferase</keyword>
<comment type="caution">
    <text evidence="5">The sequence shown here is derived from an EMBL/GenBank/DDBJ whole genome shotgun (WGS) entry which is preliminary data.</text>
</comment>
<reference evidence="5" key="1">
    <citation type="journal article" date="2021" name="PeerJ">
        <title>Extensive microbial diversity within the chicken gut microbiome revealed by metagenomics and culture.</title>
        <authorList>
            <person name="Gilroy R."/>
            <person name="Ravi A."/>
            <person name="Getino M."/>
            <person name="Pursley I."/>
            <person name="Horton D.L."/>
            <person name="Alikhan N.F."/>
            <person name="Baker D."/>
            <person name="Gharbi K."/>
            <person name="Hall N."/>
            <person name="Watson M."/>
            <person name="Adriaenssens E.M."/>
            <person name="Foster-Nyarko E."/>
            <person name="Jarju S."/>
            <person name="Secka A."/>
            <person name="Antonio M."/>
            <person name="Oren A."/>
            <person name="Chaudhuri R.R."/>
            <person name="La Ragione R."/>
            <person name="Hildebrand F."/>
            <person name="Pallen M.J."/>
        </authorList>
    </citation>
    <scope>NUCLEOTIDE SEQUENCE</scope>
    <source>
        <strain evidence="5">ChiGjej6B6-1540</strain>
    </source>
</reference>
<dbReference type="Proteomes" id="UP000824192">
    <property type="component" value="Unassembled WGS sequence"/>
</dbReference>
<dbReference type="GO" id="GO:0016829">
    <property type="term" value="F:lyase activity"/>
    <property type="evidence" value="ECO:0007669"/>
    <property type="project" value="InterPro"/>
</dbReference>
<dbReference type="GO" id="GO:0008483">
    <property type="term" value="F:transaminase activity"/>
    <property type="evidence" value="ECO:0007669"/>
    <property type="project" value="UniProtKB-KW"/>
</dbReference>
<evidence type="ECO:0000313" key="6">
    <source>
        <dbReference type="Proteomes" id="UP000824192"/>
    </source>
</evidence>
<accession>A0A9D1RVB1</accession>
<comment type="similarity">
    <text evidence="2">Belongs to the threonine aldolase family.</text>
</comment>
<dbReference type="Gene3D" id="3.40.640.10">
    <property type="entry name" value="Type I PLP-dependent aspartate aminotransferase-like (Major domain)"/>
    <property type="match status" value="1"/>
</dbReference>
<evidence type="ECO:0000256" key="2">
    <source>
        <dbReference type="ARBA" id="ARBA00006966"/>
    </source>
</evidence>
<dbReference type="InterPro" id="IPR015424">
    <property type="entry name" value="PyrdxlP-dep_Trfase"/>
</dbReference>
<dbReference type="InterPro" id="IPR015422">
    <property type="entry name" value="PyrdxlP-dep_Trfase_small"/>
</dbReference>
<dbReference type="EMBL" id="DXGA01000059">
    <property type="protein sequence ID" value="HIW93416.1"/>
    <property type="molecule type" value="Genomic_DNA"/>
</dbReference>
<dbReference type="PANTHER" id="PTHR48097:SF5">
    <property type="entry name" value="LOW SPECIFICITY L-THREONINE ALDOLASE"/>
    <property type="match status" value="1"/>
</dbReference>
<keyword evidence="3" id="KW-0663">Pyridoxal phosphate</keyword>
<reference evidence="5" key="2">
    <citation type="submission" date="2021-04" db="EMBL/GenBank/DDBJ databases">
        <authorList>
            <person name="Gilroy R."/>
        </authorList>
    </citation>
    <scope>NUCLEOTIDE SEQUENCE</scope>
    <source>
        <strain evidence="5">ChiGjej6B6-1540</strain>
    </source>
</reference>
<dbReference type="AlphaFoldDB" id="A0A9D1RVB1"/>
<dbReference type="InterPro" id="IPR001597">
    <property type="entry name" value="ArAA_b-elim_lyase/Thr_aldolase"/>
</dbReference>
<comment type="cofactor">
    <cofactor evidence="1">
        <name>pyridoxal 5'-phosphate</name>
        <dbReference type="ChEBI" id="CHEBI:597326"/>
    </cofactor>
</comment>
<dbReference type="PANTHER" id="PTHR48097">
    <property type="entry name" value="L-THREONINE ALDOLASE-RELATED"/>
    <property type="match status" value="1"/>
</dbReference>
<evidence type="ECO:0000256" key="1">
    <source>
        <dbReference type="ARBA" id="ARBA00001933"/>
    </source>
</evidence>
<dbReference type="InterPro" id="IPR015421">
    <property type="entry name" value="PyrdxlP-dep_Trfase_major"/>
</dbReference>
<name>A0A9D1RVB1_9FIRM</name>
<proteinExistence type="inferred from homology"/>